<gene>
    <name evidence="2" type="ORF">C8E87_3228</name>
</gene>
<dbReference type="RefSeq" id="WP_133873852.1">
    <property type="nucleotide sequence ID" value="NZ_BOMD01000054.1"/>
</dbReference>
<evidence type="ECO:0000313" key="2">
    <source>
        <dbReference type="EMBL" id="TDO39537.1"/>
    </source>
</evidence>
<feature type="region of interest" description="Disordered" evidence="1">
    <location>
        <begin position="249"/>
        <end position="271"/>
    </location>
</feature>
<evidence type="ECO:0008006" key="4">
    <source>
        <dbReference type="Google" id="ProtNLM"/>
    </source>
</evidence>
<comment type="caution">
    <text evidence="2">The sequence shown here is derived from an EMBL/GenBank/DDBJ whole genome shotgun (WGS) entry which is preliminary data.</text>
</comment>
<dbReference type="Proteomes" id="UP000294901">
    <property type="component" value="Unassembled WGS sequence"/>
</dbReference>
<reference evidence="2 3" key="1">
    <citation type="submission" date="2019-03" db="EMBL/GenBank/DDBJ databases">
        <title>Sequencing the genomes of 1000 actinobacteria strains.</title>
        <authorList>
            <person name="Klenk H.-P."/>
        </authorList>
    </citation>
    <scope>NUCLEOTIDE SEQUENCE [LARGE SCALE GENOMIC DNA]</scope>
    <source>
        <strain evidence="2 3">DSM 43805</strain>
    </source>
</reference>
<dbReference type="AlphaFoldDB" id="A0A4R6JTT3"/>
<proteinExistence type="predicted"/>
<dbReference type="EMBL" id="SNWR01000001">
    <property type="protein sequence ID" value="TDO39537.1"/>
    <property type="molecule type" value="Genomic_DNA"/>
</dbReference>
<evidence type="ECO:0000256" key="1">
    <source>
        <dbReference type="SAM" id="MobiDB-lite"/>
    </source>
</evidence>
<accession>A0A4R6JTT3</accession>
<protein>
    <recommendedName>
        <fullName evidence="4">PARP-type domain-containing protein</fullName>
    </recommendedName>
</protein>
<keyword evidence="3" id="KW-1185">Reference proteome</keyword>
<evidence type="ECO:0000313" key="3">
    <source>
        <dbReference type="Proteomes" id="UP000294901"/>
    </source>
</evidence>
<name>A0A4R6JTT3_9ACTN</name>
<dbReference type="OrthoDB" id="3291726at2"/>
<sequence>MSANDVHFAGVRFPTLVHAQWALCFEDLFVPWQFRSRKLILGSGVEYEPDFWLPRQALWVQIGDGTGTEDFRRWQEFAFIATTTADEGPGLSAPEVGCGFPVSHTAGPLSEDWQARSVLFSIGGIPAPEDMCATGPRSVVHHVMYTISGDSCQWTACETCGLVDVENNSQADRLVCGHSGHTRDKTCRADAPRLLASYRLARQSINAQRGGTCARCTSPLNLGDLVSAGRRIGRRRWYHAECLLADLRQRHPRPPAQTTTDDAPDARLTTG</sequence>
<organism evidence="2 3">
    <name type="scientific">Paractinoplanes brasiliensis</name>
    <dbReference type="NCBI Taxonomy" id="52695"/>
    <lineage>
        <taxon>Bacteria</taxon>
        <taxon>Bacillati</taxon>
        <taxon>Actinomycetota</taxon>
        <taxon>Actinomycetes</taxon>
        <taxon>Micromonosporales</taxon>
        <taxon>Micromonosporaceae</taxon>
        <taxon>Paractinoplanes</taxon>
    </lineage>
</organism>